<keyword evidence="3" id="KW-1185">Reference proteome</keyword>
<evidence type="ECO:0000259" key="1">
    <source>
        <dbReference type="Pfam" id="PF12146"/>
    </source>
</evidence>
<accession>A0A939JW04</accession>
<dbReference type="Pfam" id="PF12146">
    <property type="entry name" value="Hydrolase_4"/>
    <property type="match status" value="1"/>
</dbReference>
<name>A0A939JW04_9HYPH</name>
<evidence type="ECO:0000313" key="3">
    <source>
        <dbReference type="Proteomes" id="UP000664122"/>
    </source>
</evidence>
<reference evidence="2" key="1">
    <citation type="submission" date="2021-03" db="EMBL/GenBank/DDBJ databases">
        <title>Whole genome sequence of Jiella sp. CQZ9-1.</title>
        <authorList>
            <person name="Tuo L."/>
        </authorList>
    </citation>
    <scope>NUCLEOTIDE SEQUENCE</scope>
    <source>
        <strain evidence="2">CQZ9-1</strain>
    </source>
</reference>
<dbReference type="InterPro" id="IPR022742">
    <property type="entry name" value="Hydrolase_4"/>
</dbReference>
<dbReference type="Gene3D" id="3.40.50.1820">
    <property type="entry name" value="alpha/beta hydrolase"/>
    <property type="match status" value="1"/>
</dbReference>
<evidence type="ECO:0000313" key="2">
    <source>
        <dbReference type="EMBL" id="MBO0663004.1"/>
    </source>
</evidence>
<keyword evidence="2" id="KW-0378">Hydrolase</keyword>
<sequence length="324" mass="35154">MLIRQWQPITRNALHFDEEKSLESRSGATLHLFQTAARIDPRGILLVHHGLAEHARRYGAFASAIAEQGFHVFAHDHRGHGSTVAPDAPLRRFATSGGAEKLLRDCRAVHVHALETCGPLPVIVLGHSLGGHIALNYGERFGRDLAGLCIWNADVALGLDRRVGRMALKVEKALKGSDVASDLSRRMIFDSWAKTILPRRTDFDWLSHDPAVVDAYIADPLCGITPTVSMMEDITRLVFEGGSKAGLSLLPPELPIHLLGGSEDPATRNGKAIAELAAAMEAIGCEHVQHLVVPGARHETLLETAPYREPAMASLIAFLLDVTG</sequence>
<dbReference type="EMBL" id="JAFMPP010000007">
    <property type="protein sequence ID" value="MBO0663004.1"/>
    <property type="molecule type" value="Genomic_DNA"/>
</dbReference>
<dbReference type="GO" id="GO:0016787">
    <property type="term" value="F:hydrolase activity"/>
    <property type="evidence" value="ECO:0007669"/>
    <property type="project" value="UniProtKB-KW"/>
</dbReference>
<dbReference type="Proteomes" id="UP000664122">
    <property type="component" value="Unassembled WGS sequence"/>
</dbReference>
<dbReference type="InterPro" id="IPR051044">
    <property type="entry name" value="MAG_DAG_Lipase"/>
</dbReference>
<feature type="domain" description="Serine aminopeptidase S33" evidence="1">
    <location>
        <begin position="40"/>
        <end position="304"/>
    </location>
</feature>
<organism evidence="2 3">
    <name type="scientific">Jiella flava</name>
    <dbReference type="NCBI Taxonomy" id="2816857"/>
    <lineage>
        <taxon>Bacteria</taxon>
        <taxon>Pseudomonadati</taxon>
        <taxon>Pseudomonadota</taxon>
        <taxon>Alphaproteobacteria</taxon>
        <taxon>Hyphomicrobiales</taxon>
        <taxon>Aurantimonadaceae</taxon>
        <taxon>Jiella</taxon>
    </lineage>
</organism>
<protein>
    <submittedName>
        <fullName evidence="2">Alpha/beta hydrolase</fullName>
    </submittedName>
</protein>
<dbReference type="AlphaFoldDB" id="A0A939JW04"/>
<proteinExistence type="predicted"/>
<gene>
    <name evidence="2" type="ORF">J1C48_10480</name>
</gene>
<dbReference type="InterPro" id="IPR029058">
    <property type="entry name" value="AB_hydrolase_fold"/>
</dbReference>
<comment type="caution">
    <text evidence="2">The sequence shown here is derived from an EMBL/GenBank/DDBJ whole genome shotgun (WGS) entry which is preliminary data.</text>
</comment>
<dbReference type="PANTHER" id="PTHR11614">
    <property type="entry name" value="PHOSPHOLIPASE-RELATED"/>
    <property type="match status" value="1"/>
</dbReference>
<dbReference type="SUPFAM" id="SSF53474">
    <property type="entry name" value="alpha/beta-Hydrolases"/>
    <property type="match status" value="1"/>
</dbReference>